<evidence type="ECO:0000256" key="5">
    <source>
        <dbReference type="SAM" id="MobiDB-lite"/>
    </source>
</evidence>
<proteinExistence type="predicted"/>
<feature type="compositionally biased region" description="Low complexity" evidence="5">
    <location>
        <begin position="390"/>
        <end position="402"/>
    </location>
</feature>
<gene>
    <name evidence="7" type="ORF">I7412_01615</name>
</gene>
<dbReference type="SUPFAM" id="SSF52540">
    <property type="entry name" value="P-loop containing nucleoside triphosphate hydrolases"/>
    <property type="match status" value="1"/>
</dbReference>
<evidence type="ECO:0000313" key="7">
    <source>
        <dbReference type="EMBL" id="MBL7625897.1"/>
    </source>
</evidence>
<evidence type="ECO:0000313" key="8">
    <source>
        <dbReference type="Proteomes" id="UP000604475"/>
    </source>
</evidence>
<dbReference type="CDD" id="cd03214">
    <property type="entry name" value="ABC_Iron-Siderophores_B12_Hemin"/>
    <property type="match status" value="1"/>
</dbReference>
<dbReference type="PANTHER" id="PTHR42794:SF1">
    <property type="entry name" value="HEMIN IMPORT ATP-BINDING PROTEIN HMUV"/>
    <property type="match status" value="1"/>
</dbReference>
<dbReference type="PROSITE" id="PS50893">
    <property type="entry name" value="ABC_TRANSPORTER_2"/>
    <property type="match status" value="1"/>
</dbReference>
<reference evidence="7" key="1">
    <citation type="submission" date="2020-12" db="EMBL/GenBank/DDBJ databases">
        <title>Genomic characterization of non-nitrogen-fixing Frankia strains.</title>
        <authorList>
            <person name="Carlos-Shanley C."/>
            <person name="Guerra T."/>
            <person name="Hahn D."/>
        </authorList>
    </citation>
    <scope>NUCLEOTIDE SEQUENCE</scope>
    <source>
        <strain evidence="7">CN6</strain>
    </source>
</reference>
<dbReference type="GO" id="GO:0016887">
    <property type="term" value="F:ATP hydrolysis activity"/>
    <property type="evidence" value="ECO:0007669"/>
    <property type="project" value="InterPro"/>
</dbReference>
<evidence type="ECO:0000256" key="4">
    <source>
        <dbReference type="ARBA" id="ARBA00022967"/>
    </source>
</evidence>
<accession>A0A937R8W4</accession>
<evidence type="ECO:0000256" key="2">
    <source>
        <dbReference type="ARBA" id="ARBA00022741"/>
    </source>
</evidence>
<evidence type="ECO:0000256" key="3">
    <source>
        <dbReference type="ARBA" id="ARBA00022840"/>
    </source>
</evidence>
<dbReference type="Pfam" id="PF00005">
    <property type="entry name" value="ABC_tran"/>
    <property type="match status" value="1"/>
</dbReference>
<evidence type="ECO:0000256" key="1">
    <source>
        <dbReference type="ARBA" id="ARBA00022448"/>
    </source>
</evidence>
<dbReference type="InterPro" id="IPR003593">
    <property type="entry name" value="AAA+_ATPase"/>
</dbReference>
<dbReference type="InterPro" id="IPR003439">
    <property type="entry name" value="ABC_transporter-like_ATP-bd"/>
</dbReference>
<feature type="region of interest" description="Disordered" evidence="5">
    <location>
        <begin position="390"/>
        <end position="411"/>
    </location>
</feature>
<evidence type="ECO:0000259" key="6">
    <source>
        <dbReference type="PROSITE" id="PS50893"/>
    </source>
</evidence>
<dbReference type="SMART" id="SM00382">
    <property type="entry name" value="AAA"/>
    <property type="match status" value="1"/>
</dbReference>
<feature type="domain" description="ABC transporter" evidence="6">
    <location>
        <begin position="20"/>
        <end position="263"/>
    </location>
</feature>
<sequence>MASPKTGQPADGSAPRLEGLRLEGLAVGYRAGRAGRRTRTVLAGLDATAARGDLTVLLGPNGAGKSTLLRTLLGLQPPLGGRVTLDGVDLRSLGPARRARRIGAVLTERVDVAMMTARDVVALGRHPHTGPTGARTARDEAVVSWALAAVDAEHLAARALDELSDGERQRVMVARALAQEPSLLLLDEPSAFLDAPSRVALAALLRRLARERGLAVVVSTHDLELALRTADQVWLLGRDGALRAGSPEQLTLDGRIAAVFDGDELRFDPASATFTPRPPVVGTARISLPTPAATAADGRDEPDPRAAALRGALERALARAGWAVRAAGPADLEVAALAYPAGGRPVDGRVGPGGNAGGEAGFRCAADGVTRALATIADVAAWARAQADARAARAAQTGAGPASRADGGARS</sequence>
<organism evidence="7 8">
    <name type="scientific">Frankia nepalensis</name>
    <dbReference type="NCBI Taxonomy" id="1836974"/>
    <lineage>
        <taxon>Bacteria</taxon>
        <taxon>Bacillati</taxon>
        <taxon>Actinomycetota</taxon>
        <taxon>Actinomycetes</taxon>
        <taxon>Frankiales</taxon>
        <taxon>Frankiaceae</taxon>
        <taxon>Frankia</taxon>
    </lineage>
</organism>
<dbReference type="AlphaFoldDB" id="A0A937R8W4"/>
<keyword evidence="2" id="KW-0547">Nucleotide-binding</keyword>
<dbReference type="Gene3D" id="3.40.50.300">
    <property type="entry name" value="P-loop containing nucleotide triphosphate hydrolases"/>
    <property type="match status" value="1"/>
</dbReference>
<keyword evidence="1" id="KW-0813">Transport</keyword>
<dbReference type="PANTHER" id="PTHR42794">
    <property type="entry name" value="HEMIN IMPORT ATP-BINDING PROTEIN HMUV"/>
    <property type="match status" value="1"/>
</dbReference>
<comment type="caution">
    <text evidence="7">The sequence shown here is derived from an EMBL/GenBank/DDBJ whole genome shotgun (WGS) entry which is preliminary data.</text>
</comment>
<keyword evidence="8" id="KW-1185">Reference proteome</keyword>
<keyword evidence="3 7" id="KW-0067">ATP-binding</keyword>
<dbReference type="InterPro" id="IPR027417">
    <property type="entry name" value="P-loop_NTPase"/>
</dbReference>
<protein>
    <submittedName>
        <fullName evidence="7">ABC transporter ATP-binding protein</fullName>
    </submittedName>
</protein>
<name>A0A937R8W4_9ACTN</name>
<dbReference type="EMBL" id="JAEACQ010000122">
    <property type="protein sequence ID" value="MBL7625897.1"/>
    <property type="molecule type" value="Genomic_DNA"/>
</dbReference>
<keyword evidence="4" id="KW-1278">Translocase</keyword>
<dbReference type="Proteomes" id="UP000604475">
    <property type="component" value="Unassembled WGS sequence"/>
</dbReference>
<dbReference type="RefSeq" id="WP_203010301.1">
    <property type="nucleotide sequence ID" value="NZ_JADWYU010000149.1"/>
</dbReference>
<dbReference type="GO" id="GO:0005524">
    <property type="term" value="F:ATP binding"/>
    <property type="evidence" value="ECO:0007669"/>
    <property type="project" value="UniProtKB-KW"/>
</dbReference>